<dbReference type="Proteomes" id="UP001152523">
    <property type="component" value="Unassembled WGS sequence"/>
</dbReference>
<gene>
    <name evidence="2" type="ORF">CEPIT_LOCUS1603</name>
</gene>
<proteinExistence type="predicted"/>
<accession>A0AAV0C436</accession>
<feature type="region of interest" description="Disordered" evidence="1">
    <location>
        <begin position="79"/>
        <end position="102"/>
    </location>
</feature>
<evidence type="ECO:0000313" key="3">
    <source>
        <dbReference type="Proteomes" id="UP001152523"/>
    </source>
</evidence>
<keyword evidence="3" id="KW-1185">Reference proteome</keyword>
<sequence length="102" mass="10902">MGRFREGKKRGAIRKLKNPTKLLSPAVANGNGKNSMSNLMLQGPSIAAGGHVEGFRSQKLHLQIEIIDIYSSCPESQFNKVGEDQVGTPSQGSSPVPGFKGH</sequence>
<comment type="caution">
    <text evidence="2">The sequence shown here is derived from an EMBL/GenBank/DDBJ whole genome shotgun (WGS) entry which is preliminary data.</text>
</comment>
<organism evidence="2 3">
    <name type="scientific">Cuscuta epithymum</name>
    <dbReference type="NCBI Taxonomy" id="186058"/>
    <lineage>
        <taxon>Eukaryota</taxon>
        <taxon>Viridiplantae</taxon>
        <taxon>Streptophyta</taxon>
        <taxon>Embryophyta</taxon>
        <taxon>Tracheophyta</taxon>
        <taxon>Spermatophyta</taxon>
        <taxon>Magnoliopsida</taxon>
        <taxon>eudicotyledons</taxon>
        <taxon>Gunneridae</taxon>
        <taxon>Pentapetalae</taxon>
        <taxon>asterids</taxon>
        <taxon>lamiids</taxon>
        <taxon>Solanales</taxon>
        <taxon>Convolvulaceae</taxon>
        <taxon>Cuscuteae</taxon>
        <taxon>Cuscuta</taxon>
        <taxon>Cuscuta subgen. Cuscuta</taxon>
    </lineage>
</organism>
<dbReference type="AlphaFoldDB" id="A0AAV0C436"/>
<dbReference type="EMBL" id="CAMAPF010000008">
    <property type="protein sequence ID" value="CAH9060753.1"/>
    <property type="molecule type" value="Genomic_DNA"/>
</dbReference>
<evidence type="ECO:0000256" key="1">
    <source>
        <dbReference type="SAM" id="MobiDB-lite"/>
    </source>
</evidence>
<protein>
    <submittedName>
        <fullName evidence="2">Uncharacterized protein</fullName>
    </submittedName>
</protein>
<evidence type="ECO:0000313" key="2">
    <source>
        <dbReference type="EMBL" id="CAH9060753.1"/>
    </source>
</evidence>
<feature type="region of interest" description="Disordered" evidence="1">
    <location>
        <begin position="1"/>
        <end position="29"/>
    </location>
</feature>
<feature type="non-terminal residue" evidence="2">
    <location>
        <position position="102"/>
    </location>
</feature>
<reference evidence="2" key="1">
    <citation type="submission" date="2022-07" db="EMBL/GenBank/DDBJ databases">
        <authorList>
            <person name="Macas J."/>
            <person name="Novak P."/>
            <person name="Neumann P."/>
        </authorList>
    </citation>
    <scope>NUCLEOTIDE SEQUENCE</scope>
</reference>
<feature type="compositionally biased region" description="Basic residues" evidence="1">
    <location>
        <begin position="1"/>
        <end position="18"/>
    </location>
</feature>
<name>A0AAV0C436_9ASTE</name>